<dbReference type="SUPFAM" id="SSF56112">
    <property type="entry name" value="Protein kinase-like (PK-like)"/>
    <property type="match status" value="2"/>
</dbReference>
<evidence type="ECO:0000256" key="3">
    <source>
        <dbReference type="ARBA" id="ARBA00022777"/>
    </source>
</evidence>
<evidence type="ECO:0000313" key="8">
    <source>
        <dbReference type="Proteomes" id="UP001383192"/>
    </source>
</evidence>
<feature type="domain" description="Protein kinase" evidence="6">
    <location>
        <begin position="1"/>
        <end position="176"/>
    </location>
</feature>
<proteinExistence type="predicted"/>
<dbReference type="GO" id="GO:0000165">
    <property type="term" value="P:MAPK cascade"/>
    <property type="evidence" value="ECO:0007669"/>
    <property type="project" value="UniProtKB-ARBA"/>
</dbReference>
<evidence type="ECO:0000256" key="4">
    <source>
        <dbReference type="ARBA" id="ARBA00022840"/>
    </source>
</evidence>
<evidence type="ECO:0000256" key="1">
    <source>
        <dbReference type="ARBA" id="ARBA00022679"/>
    </source>
</evidence>
<evidence type="ECO:0000259" key="6">
    <source>
        <dbReference type="PROSITE" id="PS50011"/>
    </source>
</evidence>
<dbReference type="EMBL" id="JAYKXP010000034">
    <property type="protein sequence ID" value="KAK7041455.1"/>
    <property type="molecule type" value="Genomic_DNA"/>
</dbReference>
<dbReference type="PROSITE" id="PS00108">
    <property type="entry name" value="PROTEIN_KINASE_ST"/>
    <property type="match status" value="2"/>
</dbReference>
<accession>A0AAW0CR17</accession>
<keyword evidence="8" id="KW-1185">Reference proteome</keyword>
<name>A0AAW0CR17_9AGAR</name>
<dbReference type="InterPro" id="IPR011009">
    <property type="entry name" value="Kinase-like_dom_sf"/>
</dbReference>
<keyword evidence="1" id="KW-0808">Transferase</keyword>
<gene>
    <name evidence="7" type="primary">NRC2_2</name>
    <name evidence="7" type="ORF">VNI00_009321</name>
</gene>
<dbReference type="GO" id="GO:0005524">
    <property type="term" value="F:ATP binding"/>
    <property type="evidence" value="ECO:0007669"/>
    <property type="project" value="UniProtKB-KW"/>
</dbReference>
<comment type="caution">
    <text evidence="7">The sequence shown here is derived from an EMBL/GenBank/DDBJ whole genome shotgun (WGS) entry which is preliminary data.</text>
</comment>
<reference evidence="7 8" key="1">
    <citation type="submission" date="2024-01" db="EMBL/GenBank/DDBJ databases">
        <title>A draft genome for a cacao thread blight-causing isolate of Paramarasmius palmivorus.</title>
        <authorList>
            <person name="Baruah I.K."/>
            <person name="Bukari Y."/>
            <person name="Amoako-Attah I."/>
            <person name="Meinhardt L.W."/>
            <person name="Bailey B.A."/>
            <person name="Cohen S.P."/>
        </authorList>
    </citation>
    <scope>NUCLEOTIDE SEQUENCE [LARGE SCALE GENOMIC DNA]</scope>
    <source>
        <strain evidence="7 8">GH-12</strain>
    </source>
</reference>
<dbReference type="PANTHER" id="PTHR48016:SF48">
    <property type="entry name" value="SERINE_THREONINE-PROTEIN KINASE BCK1_SLK1_SSP31"/>
    <property type="match status" value="1"/>
</dbReference>
<feature type="compositionally biased region" description="Basic and acidic residues" evidence="5">
    <location>
        <begin position="200"/>
        <end position="213"/>
    </location>
</feature>
<dbReference type="SMART" id="SM00220">
    <property type="entry name" value="S_TKc"/>
    <property type="match status" value="2"/>
</dbReference>
<dbReference type="AlphaFoldDB" id="A0AAW0CR17"/>
<sequence length="524" mass="58924">MENGDIISFIRRNPDHDRLRSISEISAGLEYLHSLNIVHGDIKGVNILVDDKSQCRLADFGLAAATGESHNTTSSGGLRGTIRWLAPEVFANTPTKDKRPRDIYAYACTIYEIMALRPPFYDLVEPAVLLQVVVLKKRPERPIDAWCPDNIWDLVERCWAEETEQRLQAEHVHAYLEKLLKLREMGNVGASELLFEDFSHNEEGSDPKHETARPSRKPRPLPPIPHAKPGPGQATFKREVPPLDTSRHHEAELSDKQASSEAVAMQWVRGELIGKSTYSRTYLALRVDGSMMAATQVEVTEKEDHRQQLVVDALWNQVNLMKGFDHPNVLGYLGFEKTYDTLTLQCLSVDKTSNRFKEYLPMTIGGTVRKHGKLSDGNVKHFTSQIASGLEYLHSKGILHRDLKGDNIFINYEGTCKISDFSISKRVSNTLDIDADVNTAMQGTIFWMAPEVVNSGSQSYDYKADIWSLGCVVLEMASGARPWAGHEVMAVLMKLYQDKDPSPMPEDVELPNLAYDFIGQCLTR</sequence>
<feature type="region of interest" description="Disordered" evidence="5">
    <location>
        <begin position="200"/>
        <end position="239"/>
    </location>
</feature>
<dbReference type="Gene3D" id="1.10.510.10">
    <property type="entry name" value="Transferase(Phosphotransferase) domain 1"/>
    <property type="match status" value="2"/>
</dbReference>
<keyword evidence="7" id="KW-0723">Serine/threonine-protein kinase</keyword>
<dbReference type="GO" id="GO:0004674">
    <property type="term" value="F:protein serine/threonine kinase activity"/>
    <property type="evidence" value="ECO:0007669"/>
    <property type="project" value="UniProtKB-KW"/>
</dbReference>
<dbReference type="InterPro" id="IPR001245">
    <property type="entry name" value="Ser-Thr/Tyr_kinase_cat_dom"/>
</dbReference>
<evidence type="ECO:0000256" key="2">
    <source>
        <dbReference type="ARBA" id="ARBA00022741"/>
    </source>
</evidence>
<dbReference type="InterPro" id="IPR050538">
    <property type="entry name" value="MAP_kinase_kinase_kinase"/>
</dbReference>
<dbReference type="InterPro" id="IPR008271">
    <property type="entry name" value="Ser/Thr_kinase_AS"/>
</dbReference>
<keyword evidence="2" id="KW-0547">Nucleotide-binding</keyword>
<keyword evidence="4" id="KW-0067">ATP-binding</keyword>
<protein>
    <submittedName>
        <fullName evidence="7">Serine/threonine protein kinase, AGC</fullName>
    </submittedName>
</protein>
<evidence type="ECO:0000313" key="7">
    <source>
        <dbReference type="EMBL" id="KAK7041455.1"/>
    </source>
</evidence>
<feature type="domain" description="Protein kinase" evidence="6">
    <location>
        <begin position="267"/>
        <end position="524"/>
    </location>
</feature>
<dbReference type="Gene3D" id="3.30.200.20">
    <property type="entry name" value="Phosphorylase Kinase, domain 1"/>
    <property type="match status" value="1"/>
</dbReference>
<dbReference type="Pfam" id="PF00069">
    <property type="entry name" value="Pkinase"/>
    <property type="match status" value="1"/>
</dbReference>
<keyword evidence="3 7" id="KW-0418">Kinase</keyword>
<dbReference type="InterPro" id="IPR000719">
    <property type="entry name" value="Prot_kinase_dom"/>
</dbReference>
<dbReference type="PROSITE" id="PS50011">
    <property type="entry name" value="PROTEIN_KINASE_DOM"/>
    <property type="match status" value="2"/>
</dbReference>
<dbReference type="PANTHER" id="PTHR48016">
    <property type="entry name" value="MAP KINASE KINASE KINASE SSK2-RELATED-RELATED"/>
    <property type="match status" value="1"/>
</dbReference>
<evidence type="ECO:0000256" key="5">
    <source>
        <dbReference type="SAM" id="MobiDB-lite"/>
    </source>
</evidence>
<organism evidence="7 8">
    <name type="scientific">Paramarasmius palmivorus</name>
    <dbReference type="NCBI Taxonomy" id="297713"/>
    <lineage>
        <taxon>Eukaryota</taxon>
        <taxon>Fungi</taxon>
        <taxon>Dikarya</taxon>
        <taxon>Basidiomycota</taxon>
        <taxon>Agaricomycotina</taxon>
        <taxon>Agaricomycetes</taxon>
        <taxon>Agaricomycetidae</taxon>
        <taxon>Agaricales</taxon>
        <taxon>Marasmiineae</taxon>
        <taxon>Marasmiaceae</taxon>
        <taxon>Paramarasmius</taxon>
    </lineage>
</organism>
<dbReference type="Proteomes" id="UP001383192">
    <property type="component" value="Unassembled WGS sequence"/>
</dbReference>
<dbReference type="Pfam" id="PF07714">
    <property type="entry name" value="PK_Tyr_Ser-Thr"/>
    <property type="match status" value="1"/>
</dbReference>